<gene>
    <name evidence="1" type="ORF">ORM20_00204</name>
</gene>
<organism evidence="1">
    <name type="scientific">Ochrobactrum phage ORM_20</name>
    <dbReference type="NCBI Taxonomy" id="2985243"/>
    <lineage>
        <taxon>Viruses</taxon>
    </lineage>
</organism>
<name>A0A9N6WS70_9VIRU</name>
<accession>A0A9N6WS70</accession>
<evidence type="ECO:0000313" key="1">
    <source>
        <dbReference type="EMBL" id="CAI3971253.1"/>
    </source>
</evidence>
<protein>
    <submittedName>
        <fullName evidence="1">DNA ligase</fullName>
    </submittedName>
</protein>
<keyword evidence="1" id="KW-0436">Ligase</keyword>
<proteinExistence type="predicted"/>
<sequence length="131" mass="15321">MNDIFLSSKEEQIINLLGQAWNIFLELDGDYHDDEIDRFRANIHNAQNQIMARPTRRFMKELKDYRNSKPDSPMKKALRQVKSDERFGTLSKAIAQNALKMRQEEVRKVLEPYVGVFFSKDEADKLIGTSK</sequence>
<reference evidence="1" key="1">
    <citation type="submission" date="2022-10" db="EMBL/GenBank/DDBJ databases">
        <authorList>
            <person name="Meaden S."/>
        </authorList>
    </citation>
    <scope>NUCLEOTIDE SEQUENCE</scope>
</reference>
<dbReference type="GO" id="GO:0016874">
    <property type="term" value="F:ligase activity"/>
    <property type="evidence" value="ECO:0007669"/>
    <property type="project" value="UniProtKB-KW"/>
</dbReference>
<dbReference type="EMBL" id="OX359470">
    <property type="protein sequence ID" value="CAI3971253.1"/>
    <property type="molecule type" value="Genomic_DNA"/>
</dbReference>